<dbReference type="InterPro" id="IPR036864">
    <property type="entry name" value="Zn2-C6_fun-type_DNA-bd_sf"/>
</dbReference>
<dbReference type="SMART" id="SM00066">
    <property type="entry name" value="GAL4"/>
    <property type="match status" value="1"/>
</dbReference>
<dbReference type="InterPro" id="IPR001138">
    <property type="entry name" value="Zn2Cys6_DnaBD"/>
</dbReference>
<evidence type="ECO:0000313" key="3">
    <source>
        <dbReference type="Proteomes" id="UP000053477"/>
    </source>
</evidence>
<dbReference type="GO" id="GO:0000981">
    <property type="term" value="F:DNA-binding transcription factor activity, RNA polymerase II-specific"/>
    <property type="evidence" value="ECO:0007669"/>
    <property type="project" value="InterPro"/>
</dbReference>
<protein>
    <recommendedName>
        <fullName evidence="1">Zn(2)-C6 fungal-type domain-containing protein</fullName>
    </recommendedName>
</protein>
<dbReference type="Proteomes" id="UP000053477">
    <property type="component" value="Unassembled WGS sequence"/>
</dbReference>
<organism evidence="2 3">
    <name type="scientific">Schizopora paradoxa</name>
    <dbReference type="NCBI Taxonomy" id="27342"/>
    <lineage>
        <taxon>Eukaryota</taxon>
        <taxon>Fungi</taxon>
        <taxon>Dikarya</taxon>
        <taxon>Basidiomycota</taxon>
        <taxon>Agaricomycotina</taxon>
        <taxon>Agaricomycetes</taxon>
        <taxon>Hymenochaetales</taxon>
        <taxon>Schizoporaceae</taxon>
        <taxon>Schizopora</taxon>
    </lineage>
</organism>
<evidence type="ECO:0000259" key="1">
    <source>
        <dbReference type="SMART" id="SM00066"/>
    </source>
</evidence>
<dbReference type="InParanoid" id="A0A0H2RWK4"/>
<gene>
    <name evidence="2" type="ORF">SCHPADRAFT_901769</name>
</gene>
<dbReference type="SUPFAM" id="SSF57701">
    <property type="entry name" value="Zn2/Cys6 DNA-binding domain"/>
    <property type="match status" value="1"/>
</dbReference>
<dbReference type="Pfam" id="PF00172">
    <property type="entry name" value="Zn_clus"/>
    <property type="match status" value="1"/>
</dbReference>
<evidence type="ECO:0000313" key="2">
    <source>
        <dbReference type="EMBL" id="KLO16229.1"/>
    </source>
</evidence>
<dbReference type="AlphaFoldDB" id="A0A0H2RWK4"/>
<dbReference type="EMBL" id="KQ085919">
    <property type="protein sequence ID" value="KLO16229.1"/>
    <property type="molecule type" value="Genomic_DNA"/>
</dbReference>
<accession>A0A0H2RWK4</accession>
<feature type="domain" description="Zn(2)-C6 fungal-type" evidence="1">
    <location>
        <begin position="4"/>
        <end position="47"/>
    </location>
</feature>
<keyword evidence="3" id="KW-1185">Reference proteome</keyword>
<dbReference type="Gene3D" id="4.10.240.10">
    <property type="entry name" value="Zn(2)-C6 fungal-type DNA-binding domain"/>
    <property type="match status" value="1"/>
</dbReference>
<reference evidence="2 3" key="1">
    <citation type="submission" date="2015-04" db="EMBL/GenBank/DDBJ databases">
        <title>Complete genome sequence of Schizopora paradoxa KUC8140, a cosmopolitan wood degrader in East Asia.</title>
        <authorList>
            <consortium name="DOE Joint Genome Institute"/>
            <person name="Min B."/>
            <person name="Park H."/>
            <person name="Jang Y."/>
            <person name="Kim J.-J."/>
            <person name="Kim K.H."/>
            <person name="Pangilinan J."/>
            <person name="Lipzen A."/>
            <person name="Riley R."/>
            <person name="Grigoriev I.V."/>
            <person name="Spatafora J.W."/>
            <person name="Choi I.-G."/>
        </authorList>
    </citation>
    <scope>NUCLEOTIDE SEQUENCE [LARGE SCALE GENOMIC DNA]</scope>
    <source>
        <strain evidence="2 3">KUC8140</strain>
    </source>
</reference>
<dbReference type="GO" id="GO:0008270">
    <property type="term" value="F:zinc ion binding"/>
    <property type="evidence" value="ECO:0007669"/>
    <property type="project" value="InterPro"/>
</dbReference>
<proteinExistence type="predicted"/>
<name>A0A0H2RWK4_9AGAM</name>
<sequence>MSSSSSATGCLNCRFENKRCTGGVPCLPCIETNRSCVNPGRQSQAPDQIINAYGPRAFFGRFVDRPGYYVIYTVAGGSTYVANLDMEFRPIGRPRYLGHESEVARIQNGINFTVDDLLNSAKNFSNPF</sequence>